<protein>
    <recommendedName>
        <fullName evidence="3">F-box domain-containing protein</fullName>
    </recommendedName>
</protein>
<organism evidence="1 2">
    <name type="scientific">Friedmanniomyces endolithicus</name>
    <dbReference type="NCBI Taxonomy" id="329885"/>
    <lineage>
        <taxon>Eukaryota</taxon>
        <taxon>Fungi</taxon>
        <taxon>Dikarya</taxon>
        <taxon>Ascomycota</taxon>
        <taxon>Pezizomycotina</taxon>
        <taxon>Dothideomycetes</taxon>
        <taxon>Dothideomycetidae</taxon>
        <taxon>Mycosphaerellales</taxon>
        <taxon>Teratosphaeriaceae</taxon>
        <taxon>Friedmanniomyces</taxon>
    </lineage>
</organism>
<dbReference type="OrthoDB" id="62952at2759"/>
<evidence type="ECO:0000313" key="1">
    <source>
        <dbReference type="EMBL" id="TKA46449.1"/>
    </source>
</evidence>
<evidence type="ECO:0000313" key="2">
    <source>
        <dbReference type="Proteomes" id="UP000310066"/>
    </source>
</evidence>
<evidence type="ECO:0008006" key="3">
    <source>
        <dbReference type="Google" id="ProtNLM"/>
    </source>
</evidence>
<dbReference type="EMBL" id="NAJP01000008">
    <property type="protein sequence ID" value="TKA46449.1"/>
    <property type="molecule type" value="Genomic_DNA"/>
</dbReference>
<reference evidence="1 2" key="1">
    <citation type="submission" date="2017-03" db="EMBL/GenBank/DDBJ databases">
        <title>Genomes of endolithic fungi from Antarctica.</title>
        <authorList>
            <person name="Coleine C."/>
            <person name="Masonjones S."/>
            <person name="Stajich J.E."/>
        </authorList>
    </citation>
    <scope>NUCLEOTIDE SEQUENCE [LARGE SCALE GENOMIC DNA]</scope>
    <source>
        <strain evidence="1 2">CCFEE 5311</strain>
    </source>
</reference>
<dbReference type="Proteomes" id="UP000310066">
    <property type="component" value="Unassembled WGS sequence"/>
</dbReference>
<gene>
    <name evidence="1" type="ORF">B0A54_02281</name>
</gene>
<proteinExistence type="predicted"/>
<accession>A0A4V5N9F2</accession>
<comment type="caution">
    <text evidence="1">The sequence shown here is derived from an EMBL/GenBank/DDBJ whole genome shotgun (WGS) entry which is preliminary data.</text>
</comment>
<sequence length="193" mass="21959">MTLPAELRNVIYEALLVRSEPIKINCVKHPRWRDPRLLRVSKAIRAEASTIYYKGNDFDFSILLSSLPGLCAKLLRLTERWGLRPVRSLRMTLYNPRWCHMHVGNDLAMLAYRGVQLYPIIRPGSLGPQEVISSRHDMCGTALVAALKIGEKGVEEDWGEKRMRARLKQWLALCLSSKAGGKHSKLWKLAIGI</sequence>
<name>A0A4V5N9F2_9PEZI</name>
<dbReference type="AlphaFoldDB" id="A0A4V5N9F2"/>